<keyword evidence="1" id="KW-0472">Membrane</keyword>
<proteinExistence type="predicted"/>
<dbReference type="RefSeq" id="WP_379861781.1">
    <property type="nucleotide sequence ID" value="NZ_JBHMFC010000081.1"/>
</dbReference>
<reference evidence="2 3" key="1">
    <citation type="submission" date="2024-09" db="EMBL/GenBank/DDBJ databases">
        <authorList>
            <person name="Sun Q."/>
            <person name="Mori K."/>
        </authorList>
    </citation>
    <scope>NUCLEOTIDE SEQUENCE [LARGE SCALE GENOMIC DNA]</scope>
    <source>
        <strain evidence="2 3">CECT 8622</strain>
    </source>
</reference>
<accession>A0ABV5FEL4</accession>
<protein>
    <submittedName>
        <fullName evidence="2">DUF2752 domain-containing protein</fullName>
    </submittedName>
</protein>
<sequence>MISIETYMLPCLNKKFFGFDCMGCGTQRSLSLMFHGEFTAAFYMYPAIYTLLILLGFSILNAFNNYRFASKIIIPLAIINVILIVGSFIFKIFLNTH</sequence>
<evidence type="ECO:0000313" key="3">
    <source>
        <dbReference type="Proteomes" id="UP001589585"/>
    </source>
</evidence>
<dbReference type="Pfam" id="PF10825">
    <property type="entry name" value="DUF2752"/>
    <property type="match status" value="1"/>
</dbReference>
<feature type="transmembrane region" description="Helical" evidence="1">
    <location>
        <begin position="72"/>
        <end position="94"/>
    </location>
</feature>
<dbReference type="InterPro" id="IPR021215">
    <property type="entry name" value="DUF2752"/>
</dbReference>
<keyword evidence="1" id="KW-0812">Transmembrane</keyword>
<evidence type="ECO:0000256" key="1">
    <source>
        <dbReference type="SAM" id="Phobius"/>
    </source>
</evidence>
<comment type="caution">
    <text evidence="2">The sequence shown here is derived from an EMBL/GenBank/DDBJ whole genome shotgun (WGS) entry which is preliminary data.</text>
</comment>
<keyword evidence="1" id="KW-1133">Transmembrane helix</keyword>
<evidence type="ECO:0000313" key="2">
    <source>
        <dbReference type="EMBL" id="MFB9057548.1"/>
    </source>
</evidence>
<keyword evidence="3" id="KW-1185">Reference proteome</keyword>
<name>A0ABV5FEL4_9FLAO</name>
<dbReference type="Proteomes" id="UP001589585">
    <property type="component" value="Unassembled WGS sequence"/>
</dbReference>
<feature type="transmembrane region" description="Helical" evidence="1">
    <location>
        <begin position="40"/>
        <end position="60"/>
    </location>
</feature>
<organism evidence="2 3">
    <name type="scientific">Mariniflexile ostreae</name>
    <dbReference type="NCBI Taxonomy" id="1520892"/>
    <lineage>
        <taxon>Bacteria</taxon>
        <taxon>Pseudomonadati</taxon>
        <taxon>Bacteroidota</taxon>
        <taxon>Flavobacteriia</taxon>
        <taxon>Flavobacteriales</taxon>
        <taxon>Flavobacteriaceae</taxon>
        <taxon>Mariniflexile</taxon>
    </lineage>
</organism>
<gene>
    <name evidence="2" type="ORF">ACFFU9_12435</name>
</gene>
<dbReference type="EMBL" id="JBHMFC010000081">
    <property type="protein sequence ID" value="MFB9057548.1"/>
    <property type="molecule type" value="Genomic_DNA"/>
</dbReference>